<organism evidence="2 3">
    <name type="scientific">Lysinibacillus piscis</name>
    <dbReference type="NCBI Taxonomy" id="2518931"/>
    <lineage>
        <taxon>Bacteria</taxon>
        <taxon>Bacillati</taxon>
        <taxon>Bacillota</taxon>
        <taxon>Bacilli</taxon>
        <taxon>Bacillales</taxon>
        <taxon>Bacillaceae</taxon>
        <taxon>Lysinibacillus</taxon>
    </lineage>
</organism>
<keyword evidence="3" id="KW-1185">Reference proteome</keyword>
<name>A0ABQ5NIW0_9BACI</name>
<dbReference type="EMBL" id="BRZA01000002">
    <property type="protein sequence ID" value="GLC88247.1"/>
    <property type="molecule type" value="Genomic_DNA"/>
</dbReference>
<reference evidence="2" key="1">
    <citation type="submission" date="2022-08" db="EMBL/GenBank/DDBJ databases">
        <title>Draft genome sequence of Lysinibacillus sp. strain KH24.</title>
        <authorList>
            <person name="Kanbe H."/>
            <person name="Itoh H."/>
        </authorList>
    </citation>
    <scope>NUCLEOTIDE SEQUENCE</scope>
    <source>
        <strain evidence="2">KH24</strain>
    </source>
</reference>
<sequence length="63" mass="7457">MSVREEFFNTFEQGKVLELYKQLTPDERDEQATNHFNKVVGQAHPRDNHNPYSLKRTHGKQKS</sequence>
<dbReference type="RefSeq" id="WP_264988010.1">
    <property type="nucleotide sequence ID" value="NZ_BRZA01000002.1"/>
</dbReference>
<gene>
    <name evidence="2" type="ORF">LYSBPC_13740</name>
</gene>
<evidence type="ECO:0000256" key="1">
    <source>
        <dbReference type="SAM" id="MobiDB-lite"/>
    </source>
</evidence>
<dbReference type="Proteomes" id="UP001065593">
    <property type="component" value="Unassembled WGS sequence"/>
</dbReference>
<comment type="caution">
    <text evidence="2">The sequence shown here is derived from an EMBL/GenBank/DDBJ whole genome shotgun (WGS) entry which is preliminary data.</text>
</comment>
<accession>A0ABQ5NIW0</accession>
<proteinExistence type="predicted"/>
<protein>
    <submittedName>
        <fullName evidence="2">Uncharacterized protein</fullName>
    </submittedName>
</protein>
<evidence type="ECO:0000313" key="2">
    <source>
        <dbReference type="EMBL" id="GLC88247.1"/>
    </source>
</evidence>
<evidence type="ECO:0000313" key="3">
    <source>
        <dbReference type="Proteomes" id="UP001065593"/>
    </source>
</evidence>
<feature type="region of interest" description="Disordered" evidence="1">
    <location>
        <begin position="39"/>
        <end position="63"/>
    </location>
</feature>